<evidence type="ECO:0000256" key="1">
    <source>
        <dbReference type="SAM" id="SignalP"/>
    </source>
</evidence>
<dbReference type="OrthoDB" id="5867936at2759"/>
<evidence type="ECO:0000313" key="2">
    <source>
        <dbReference type="EMBL" id="VDM68989.1"/>
    </source>
</evidence>
<keyword evidence="3" id="KW-1185">Reference proteome</keyword>
<sequence length="195" mass="22446">MRLGLIFISFSFFQIVEEEALYVVQLLEAWLPACYATLRCLRIYAFIRLDANFSLMLNKCPALSHLTLSKISEISCPCFNTLDSFEFNGCGMGYTEEDLSLGKCIEKYFPNVRVIGFRAVCFDPVLTTLIRSLTPTGKCYEIYQVVSTQQFTSLVKPMFIPRSARESESCIELVNKRYGTRLIVFDNHQLYRTPY</sequence>
<organism evidence="2 3">
    <name type="scientific">Strongylus vulgaris</name>
    <name type="common">Blood worm</name>
    <dbReference type="NCBI Taxonomy" id="40348"/>
    <lineage>
        <taxon>Eukaryota</taxon>
        <taxon>Metazoa</taxon>
        <taxon>Ecdysozoa</taxon>
        <taxon>Nematoda</taxon>
        <taxon>Chromadorea</taxon>
        <taxon>Rhabditida</taxon>
        <taxon>Rhabditina</taxon>
        <taxon>Rhabditomorpha</taxon>
        <taxon>Strongyloidea</taxon>
        <taxon>Strongylidae</taxon>
        <taxon>Strongylus</taxon>
    </lineage>
</organism>
<accession>A0A3P7IPS0</accession>
<proteinExistence type="predicted"/>
<feature type="signal peptide" evidence="1">
    <location>
        <begin position="1"/>
        <end position="18"/>
    </location>
</feature>
<dbReference type="AlphaFoldDB" id="A0A3P7IPS0"/>
<dbReference type="EMBL" id="UYYB01010683">
    <property type="protein sequence ID" value="VDM68989.1"/>
    <property type="molecule type" value="Genomic_DNA"/>
</dbReference>
<keyword evidence="1" id="KW-0732">Signal</keyword>
<protein>
    <recommendedName>
        <fullName evidence="4">F-box domain-containing protein</fullName>
    </recommendedName>
</protein>
<gene>
    <name evidence="2" type="ORF">SVUK_LOCUS3987</name>
</gene>
<name>A0A3P7IPS0_STRVU</name>
<feature type="chain" id="PRO_5018277323" description="F-box domain-containing protein" evidence="1">
    <location>
        <begin position="19"/>
        <end position="195"/>
    </location>
</feature>
<evidence type="ECO:0008006" key="4">
    <source>
        <dbReference type="Google" id="ProtNLM"/>
    </source>
</evidence>
<dbReference type="Proteomes" id="UP000270094">
    <property type="component" value="Unassembled WGS sequence"/>
</dbReference>
<reference evidence="2 3" key="1">
    <citation type="submission" date="2018-11" db="EMBL/GenBank/DDBJ databases">
        <authorList>
            <consortium name="Pathogen Informatics"/>
        </authorList>
    </citation>
    <scope>NUCLEOTIDE SEQUENCE [LARGE SCALE GENOMIC DNA]</scope>
</reference>
<evidence type="ECO:0000313" key="3">
    <source>
        <dbReference type="Proteomes" id="UP000270094"/>
    </source>
</evidence>